<dbReference type="EMBL" id="BMAW01026754">
    <property type="protein sequence ID" value="GFT98673.1"/>
    <property type="molecule type" value="Genomic_DNA"/>
</dbReference>
<evidence type="ECO:0000313" key="1">
    <source>
        <dbReference type="EMBL" id="GFT98673.1"/>
    </source>
</evidence>
<name>A0A8X6UDB3_NEPPI</name>
<accession>A0A8X6UDB3</accession>
<feature type="non-terminal residue" evidence="1">
    <location>
        <position position="1"/>
    </location>
</feature>
<proteinExistence type="predicted"/>
<organism evidence="1 2">
    <name type="scientific">Nephila pilipes</name>
    <name type="common">Giant wood spider</name>
    <name type="synonym">Nephila maculata</name>
    <dbReference type="NCBI Taxonomy" id="299642"/>
    <lineage>
        <taxon>Eukaryota</taxon>
        <taxon>Metazoa</taxon>
        <taxon>Ecdysozoa</taxon>
        <taxon>Arthropoda</taxon>
        <taxon>Chelicerata</taxon>
        <taxon>Arachnida</taxon>
        <taxon>Araneae</taxon>
        <taxon>Araneomorphae</taxon>
        <taxon>Entelegynae</taxon>
        <taxon>Araneoidea</taxon>
        <taxon>Nephilidae</taxon>
        <taxon>Nephila</taxon>
    </lineage>
</organism>
<reference evidence="1" key="1">
    <citation type="submission" date="2020-08" db="EMBL/GenBank/DDBJ databases">
        <title>Multicomponent nature underlies the extraordinary mechanical properties of spider dragline silk.</title>
        <authorList>
            <person name="Kono N."/>
            <person name="Nakamura H."/>
            <person name="Mori M."/>
            <person name="Yoshida Y."/>
            <person name="Ohtoshi R."/>
            <person name="Malay A.D."/>
            <person name="Moran D.A.P."/>
            <person name="Tomita M."/>
            <person name="Numata K."/>
            <person name="Arakawa K."/>
        </authorList>
    </citation>
    <scope>NUCLEOTIDE SEQUENCE</scope>
</reference>
<comment type="caution">
    <text evidence="1">The sequence shown here is derived from an EMBL/GenBank/DDBJ whole genome shotgun (WGS) entry which is preliminary data.</text>
</comment>
<protein>
    <submittedName>
        <fullName evidence="1">Uncharacterized protein</fullName>
    </submittedName>
</protein>
<evidence type="ECO:0000313" key="2">
    <source>
        <dbReference type="Proteomes" id="UP000887013"/>
    </source>
</evidence>
<gene>
    <name evidence="1" type="ORF">NPIL_36551</name>
</gene>
<dbReference type="AlphaFoldDB" id="A0A8X6UDB3"/>
<dbReference type="Proteomes" id="UP000887013">
    <property type="component" value="Unassembled WGS sequence"/>
</dbReference>
<keyword evidence="2" id="KW-1185">Reference proteome</keyword>
<sequence length="86" mass="9647">NIWKDRPWPYVKLQNGTVDLWSVGGLLFRECVNLCQSNGGSIMSPSILQILASLSLSNVFRLQDKPGWDANESECSPNTPHFAKNR</sequence>